<feature type="compositionally biased region" description="Polar residues" evidence="1">
    <location>
        <begin position="509"/>
        <end position="518"/>
    </location>
</feature>
<proteinExistence type="predicted"/>
<evidence type="ECO:0000313" key="3">
    <source>
        <dbReference type="Proteomes" id="UP001187192"/>
    </source>
</evidence>
<feature type="region of interest" description="Disordered" evidence="1">
    <location>
        <begin position="495"/>
        <end position="544"/>
    </location>
</feature>
<dbReference type="Gene3D" id="3.40.1740.10">
    <property type="entry name" value="VC0467-like"/>
    <property type="match status" value="1"/>
</dbReference>
<dbReference type="SUPFAM" id="SSF143456">
    <property type="entry name" value="VC0467-like"/>
    <property type="match status" value="1"/>
</dbReference>
<evidence type="ECO:0000256" key="1">
    <source>
        <dbReference type="SAM" id="MobiDB-lite"/>
    </source>
</evidence>
<keyword evidence="3" id="KW-1185">Reference proteome</keyword>
<organism evidence="2 3">
    <name type="scientific">Ficus carica</name>
    <name type="common">Common fig</name>
    <dbReference type="NCBI Taxonomy" id="3494"/>
    <lineage>
        <taxon>Eukaryota</taxon>
        <taxon>Viridiplantae</taxon>
        <taxon>Streptophyta</taxon>
        <taxon>Embryophyta</taxon>
        <taxon>Tracheophyta</taxon>
        <taxon>Spermatophyta</taxon>
        <taxon>Magnoliopsida</taxon>
        <taxon>eudicotyledons</taxon>
        <taxon>Gunneridae</taxon>
        <taxon>Pentapetalae</taxon>
        <taxon>rosids</taxon>
        <taxon>fabids</taxon>
        <taxon>Rosales</taxon>
        <taxon>Moraceae</taxon>
        <taxon>Ficeae</taxon>
        <taxon>Ficus</taxon>
    </lineage>
</organism>
<dbReference type="InterPro" id="IPR036249">
    <property type="entry name" value="Thioredoxin-like_sf"/>
</dbReference>
<dbReference type="InterPro" id="IPR003774">
    <property type="entry name" value="AlgH-like"/>
</dbReference>
<accession>A0AA88AQ66</accession>
<evidence type="ECO:0000313" key="2">
    <source>
        <dbReference type="EMBL" id="GMN47956.1"/>
    </source>
</evidence>
<dbReference type="Proteomes" id="UP001187192">
    <property type="component" value="Unassembled WGS sequence"/>
</dbReference>
<reference evidence="2" key="1">
    <citation type="submission" date="2023-07" db="EMBL/GenBank/DDBJ databases">
        <title>draft genome sequence of fig (Ficus carica).</title>
        <authorList>
            <person name="Takahashi T."/>
            <person name="Nishimura K."/>
        </authorList>
    </citation>
    <scope>NUCLEOTIDE SEQUENCE</scope>
</reference>
<dbReference type="SUPFAM" id="SSF52833">
    <property type="entry name" value="Thioredoxin-like"/>
    <property type="match status" value="1"/>
</dbReference>
<protein>
    <recommendedName>
        <fullName evidence="4">Thioredoxin domain-containing protein</fullName>
    </recommendedName>
</protein>
<dbReference type="PANTHER" id="PTHR31984:SF12">
    <property type="entry name" value="THIOREDOXIN DOMAIN-CONTAINING PROTEIN"/>
    <property type="match status" value="1"/>
</dbReference>
<dbReference type="Gene3D" id="3.40.30.10">
    <property type="entry name" value="Glutaredoxin"/>
    <property type="match status" value="2"/>
</dbReference>
<gene>
    <name evidence="2" type="ORF">TIFTF001_017133</name>
</gene>
<feature type="compositionally biased region" description="Basic and acidic residues" evidence="1">
    <location>
        <begin position="519"/>
        <end position="528"/>
    </location>
</feature>
<name>A0AA88AQ66_FICCA</name>
<dbReference type="EMBL" id="BTGU01000027">
    <property type="protein sequence ID" value="GMN47956.1"/>
    <property type="molecule type" value="Genomic_DNA"/>
</dbReference>
<evidence type="ECO:0008006" key="4">
    <source>
        <dbReference type="Google" id="ProtNLM"/>
    </source>
</evidence>
<feature type="compositionally biased region" description="Polar residues" evidence="1">
    <location>
        <begin position="530"/>
        <end position="541"/>
    </location>
</feature>
<dbReference type="PANTHER" id="PTHR31984">
    <property type="entry name" value="TRANSPORTER, PUTATIVE (DUF179)-RELATED"/>
    <property type="match status" value="1"/>
</dbReference>
<dbReference type="Pfam" id="PF02622">
    <property type="entry name" value="DUF179"/>
    <property type="match status" value="1"/>
</dbReference>
<comment type="caution">
    <text evidence="2">The sequence shown here is derived from an EMBL/GenBank/DDBJ whole genome shotgun (WGS) entry which is preliminary data.</text>
</comment>
<sequence length="1048" mass="117597">MLADAIGAMADEITILYYHHSVSYKYRGRLRAQNILFSVYPHMSAFPDELPLKSLRTPSELKTFLDSTDRAFLILEFCEWTPKLLPKGKKNATVNGFGGQVYPLGLAQLVGRGVQGLRSQVRNLGEVNITSTLCHLFFSYTSRIYEFAMVLFATLLIQVCLGNLGSRLDFHTETNRPNGKNIQKRMESGKVMCDIGNEFERVPWHVDFNSVNDSSFEEIENVAPDALSSCTSEEYQRFDSFLSKFMAVAKDFFLPSERHRYGLVSERSMLSTLGIGESGSWLAVLHFARCPSCLKIIEKEDDLQDFLQMENPVISELEGDGHALEPVLPANRPSILLFVDRSSNSVEIRSKSKEALDAFRELALHIYKVQDGHSSERLFQDYQAFRSTIGPPKLKLSPTAQVIKLKEKMSTIMIVNEGKHVTLDQISSDLQVSSLHEILQHLLQKKKEAKLSSLAKDLGFQLLSDDIDIKLVNPLPPRTEIQSDSISRKAAKEDLVSRGVELDPDESPNAASDGQLKSQCDEEKKENADPSIQSSTETEQFISGHKLDNAVGMKDEETSCLQVDKSVHQQIQFPGLKGSFVFSDINYRLLQALTGGSKIPGLVIVDPAVEQHYVFPEENDLSYSSMTDFLTRFLNGSLLPYIQSESVLQNPKEALQPPFVNVDFHEVDSIPRITSNSFSAMVLGLNQSDSDVWYKDVLVLFSNRWCGFCQRMELIVRELYRATRGYIGTFKSGSMNDETMLHGDNSKDVKLKLPLIYLLDCTLNDCSLILRSINQAEVYPALVLFPAEKKNALPYDGHMGVADVIRFIADHGSNSHHLIHEKGILWSVARKDKRNQESYGTSSSSDISEEVDSTEDRYHEVLLTHLTPKRVVKHNELESRVSEGPCGAATRVVAGSILIATDELQNTEPFGKSKVLIVKADESAGFLGLIINKHVRWEALDDLEEGLQILAEAPLSFGGPLVQRGMLLVALTRNSADSQYPQVLPGIYYLDQSATYRTIREFKSGNQSITDYWFFLGYSSWGWDQLFDEIAEGAWNISDDSTTYLSWP</sequence>
<dbReference type="AlphaFoldDB" id="A0AA88AQ66"/>